<dbReference type="Gene3D" id="3.60.15.10">
    <property type="entry name" value="Ribonuclease Z/Hydroxyacylglutathione hydrolase-like"/>
    <property type="match status" value="1"/>
</dbReference>
<proteinExistence type="predicted"/>
<evidence type="ECO:0000259" key="1">
    <source>
        <dbReference type="SMART" id="SM00849"/>
    </source>
</evidence>
<dbReference type="InterPro" id="IPR001279">
    <property type="entry name" value="Metallo-B-lactamas"/>
</dbReference>
<reference evidence="3" key="2">
    <citation type="submission" date="2012-08" db="EMBL/GenBank/DDBJ databases">
        <title>Finished genome of Desulfosporosinus meridiei DSM 13257.</title>
        <authorList>
            <person name="Huntemann M."/>
            <person name="Wei C.-L."/>
            <person name="Han J."/>
            <person name="Detter J.C."/>
            <person name="Han C."/>
            <person name="Davenport K."/>
            <person name="Daligault H."/>
            <person name="Erkkila T."/>
            <person name="Gu W."/>
            <person name="Munk A.C.C."/>
            <person name="Teshima H."/>
            <person name="Xu Y."/>
            <person name="Chain P."/>
            <person name="Tapia R."/>
            <person name="Chen A."/>
            <person name="Krypides N."/>
            <person name="Mavromatis K."/>
            <person name="Markowitz V."/>
            <person name="Szeto E."/>
            <person name="Ivanova N."/>
            <person name="Mikhailova N."/>
            <person name="Ovchinnikova G."/>
            <person name="Pagani I."/>
            <person name="Pati A."/>
            <person name="Goodwin L."/>
            <person name="Peters L."/>
            <person name="Pitluck S."/>
            <person name="Woyke T."/>
            <person name="Pester M."/>
            <person name="Spring S."/>
            <person name="Ollivier B."/>
            <person name="Rattei T."/>
            <person name="Klenk H.-P."/>
            <person name="Wagner M."/>
            <person name="Loy A."/>
        </authorList>
    </citation>
    <scope>NUCLEOTIDE SEQUENCE [LARGE SCALE GENOMIC DNA]</scope>
    <source>
        <strain evidence="3">ATCC BAA-275 / DSM 13257 / NCIMB 13706 / S10</strain>
    </source>
</reference>
<dbReference type="SUPFAM" id="SSF56281">
    <property type="entry name" value="Metallo-hydrolase/oxidoreductase"/>
    <property type="match status" value="1"/>
</dbReference>
<feature type="domain" description="Metallo-beta-lactamase" evidence="1">
    <location>
        <begin position="26"/>
        <end position="208"/>
    </location>
</feature>
<dbReference type="Proteomes" id="UP000005262">
    <property type="component" value="Chromosome"/>
</dbReference>
<dbReference type="RefSeq" id="WP_014901807.1">
    <property type="nucleotide sequence ID" value="NC_018515.1"/>
</dbReference>
<dbReference type="PANTHER" id="PTHR42951:SF4">
    <property type="entry name" value="ACYL-COENZYME A THIOESTERASE MBLAC2"/>
    <property type="match status" value="1"/>
</dbReference>
<protein>
    <submittedName>
        <fullName evidence="2">Zn-dependent hydrolase, glyoxylase</fullName>
    </submittedName>
</protein>
<dbReference type="GO" id="GO:0016787">
    <property type="term" value="F:hydrolase activity"/>
    <property type="evidence" value="ECO:0007669"/>
    <property type="project" value="UniProtKB-KW"/>
</dbReference>
<reference evidence="2 3" key="1">
    <citation type="journal article" date="2012" name="J. Bacteriol.">
        <title>Complete genome sequences of Desulfosporosinus orientis DSM765T, Desulfosporosinus youngiae DSM17734T, Desulfosporosinus meridiei DSM13257T, and Desulfosporosinus acidiphilus DSM22704T.</title>
        <authorList>
            <person name="Pester M."/>
            <person name="Brambilla E."/>
            <person name="Alazard D."/>
            <person name="Rattei T."/>
            <person name="Weinmaier T."/>
            <person name="Han J."/>
            <person name="Lucas S."/>
            <person name="Lapidus A."/>
            <person name="Cheng J.F."/>
            <person name="Goodwin L."/>
            <person name="Pitluck S."/>
            <person name="Peters L."/>
            <person name="Ovchinnikova G."/>
            <person name="Teshima H."/>
            <person name="Detter J.C."/>
            <person name="Han C.S."/>
            <person name="Tapia R."/>
            <person name="Land M.L."/>
            <person name="Hauser L."/>
            <person name="Kyrpides N.C."/>
            <person name="Ivanova N.N."/>
            <person name="Pagani I."/>
            <person name="Huntmann M."/>
            <person name="Wei C.L."/>
            <person name="Davenport K.W."/>
            <person name="Daligault H."/>
            <person name="Chain P.S."/>
            <person name="Chen A."/>
            <person name="Mavromatis K."/>
            <person name="Markowitz V."/>
            <person name="Szeto E."/>
            <person name="Mikhailova N."/>
            <person name="Pati A."/>
            <person name="Wagner M."/>
            <person name="Woyke T."/>
            <person name="Ollivier B."/>
            <person name="Klenk H.P."/>
            <person name="Spring S."/>
            <person name="Loy A."/>
        </authorList>
    </citation>
    <scope>NUCLEOTIDE SEQUENCE [LARGE SCALE GENOMIC DNA]</scope>
    <source>
        <strain evidence="3">ATCC BAA-275 / DSM 13257 / NCIMB 13706 / S10</strain>
    </source>
</reference>
<dbReference type="PANTHER" id="PTHR42951">
    <property type="entry name" value="METALLO-BETA-LACTAMASE DOMAIN-CONTAINING"/>
    <property type="match status" value="1"/>
</dbReference>
<accession>J7IM84</accession>
<dbReference type="OrthoDB" id="9761531at2"/>
<dbReference type="AlphaFoldDB" id="J7IM84"/>
<gene>
    <name evidence="2" type="ordered locus">Desmer_0855</name>
</gene>
<dbReference type="Pfam" id="PF00753">
    <property type="entry name" value="Lactamase_B"/>
    <property type="match status" value="1"/>
</dbReference>
<dbReference type="InterPro" id="IPR036866">
    <property type="entry name" value="RibonucZ/Hydroxyglut_hydro"/>
</dbReference>
<dbReference type="EMBL" id="CP003629">
    <property type="protein sequence ID" value="AFQ42887.1"/>
    <property type="molecule type" value="Genomic_DNA"/>
</dbReference>
<dbReference type="HOGENOM" id="CLU_936035_0_0_9"/>
<evidence type="ECO:0000313" key="3">
    <source>
        <dbReference type="Proteomes" id="UP000005262"/>
    </source>
</evidence>
<name>J7IM84_DESMD</name>
<keyword evidence="2" id="KW-0378">Hydrolase</keyword>
<evidence type="ECO:0000313" key="2">
    <source>
        <dbReference type="EMBL" id="AFQ42887.1"/>
    </source>
</evidence>
<dbReference type="KEGG" id="dmi:Desmer_0855"/>
<organism evidence="2 3">
    <name type="scientific">Desulfosporosinus meridiei (strain ATCC BAA-275 / DSM 13257 / KCTC 12902 / NCIMB 13706 / S10)</name>
    <dbReference type="NCBI Taxonomy" id="768704"/>
    <lineage>
        <taxon>Bacteria</taxon>
        <taxon>Bacillati</taxon>
        <taxon>Bacillota</taxon>
        <taxon>Clostridia</taxon>
        <taxon>Eubacteriales</taxon>
        <taxon>Desulfitobacteriaceae</taxon>
        <taxon>Desulfosporosinus</taxon>
    </lineage>
</organism>
<dbReference type="STRING" id="768704.Desmer_0855"/>
<keyword evidence="3" id="KW-1185">Reference proteome</keyword>
<dbReference type="SMART" id="SM00849">
    <property type="entry name" value="Lactamase_B"/>
    <property type="match status" value="1"/>
</dbReference>
<dbReference type="eggNOG" id="COG0491">
    <property type="taxonomic scope" value="Bacteria"/>
</dbReference>
<dbReference type="InterPro" id="IPR050855">
    <property type="entry name" value="NDM-1-like"/>
</dbReference>
<sequence>MSKDTLIELMPKFFFIPGECKGRFPYSNGLLIDSSLRVLVDAGFGLSRREEILRNGDVDVIINTHFHLDHAFGNKYFPKAEIWAHVLDAPALRSTKEFLAYSGLDHTPDFPEGYPFPHGMPGRAVGRELAEGEILDFGNVVLQVLHTPGHTPGHISLYEPKEGILFSGDIDLSPFGPFYGNTSSSLEEFSKSIRRLIDLNPKVLVTSHSPIISDNIPERLKEYAEIIDFRATKILQALRVPRSKQELMEMKIIYDHYPEPQSLYRYFEEVMIGKHLRHLMGLGEVKLIPNQKYKAYA</sequence>